<organism evidence="3 4">
    <name type="scientific">Peteryoungia algae</name>
    <dbReference type="NCBI Taxonomy" id="2919917"/>
    <lineage>
        <taxon>Bacteria</taxon>
        <taxon>Pseudomonadati</taxon>
        <taxon>Pseudomonadota</taxon>
        <taxon>Alphaproteobacteria</taxon>
        <taxon>Hyphomicrobiales</taxon>
        <taxon>Rhizobiaceae</taxon>
        <taxon>Peteryoungia</taxon>
    </lineage>
</organism>
<evidence type="ECO:0000313" key="3">
    <source>
        <dbReference type="EMBL" id="MCJ8240090.1"/>
    </source>
</evidence>
<feature type="transmembrane region" description="Helical" evidence="1">
    <location>
        <begin position="12"/>
        <end position="31"/>
    </location>
</feature>
<feature type="transmembrane region" description="Helical" evidence="1">
    <location>
        <begin position="47"/>
        <end position="70"/>
    </location>
</feature>
<dbReference type="RefSeq" id="WP_245137458.1">
    <property type="nucleotide sequence ID" value="NZ_CP128477.1"/>
</dbReference>
<dbReference type="EMBL" id="JALAYX010000004">
    <property type="protein sequence ID" value="MCJ8240090.1"/>
    <property type="molecule type" value="Genomic_DNA"/>
</dbReference>
<dbReference type="PANTHER" id="PTHR36927:SF1">
    <property type="entry name" value="MDO-LIKE PROTEIN"/>
    <property type="match status" value="1"/>
</dbReference>
<protein>
    <submittedName>
        <fullName evidence="3">Acyltransferase family protein</fullName>
    </submittedName>
</protein>
<feature type="transmembrane region" description="Helical" evidence="1">
    <location>
        <begin position="226"/>
        <end position="244"/>
    </location>
</feature>
<keyword evidence="3" id="KW-0808">Transferase</keyword>
<feature type="transmembrane region" description="Helical" evidence="1">
    <location>
        <begin position="350"/>
        <end position="368"/>
    </location>
</feature>
<evidence type="ECO:0000259" key="2">
    <source>
        <dbReference type="Pfam" id="PF01757"/>
    </source>
</evidence>
<dbReference type="Proteomes" id="UP001522662">
    <property type="component" value="Unassembled WGS sequence"/>
</dbReference>
<dbReference type="InterPro" id="IPR002656">
    <property type="entry name" value="Acyl_transf_3_dom"/>
</dbReference>
<accession>A0ABT0D3V4</accession>
<feature type="domain" description="Acyltransferase 3" evidence="2">
    <location>
        <begin position="11"/>
        <end position="365"/>
    </location>
</feature>
<evidence type="ECO:0000256" key="1">
    <source>
        <dbReference type="SAM" id="Phobius"/>
    </source>
</evidence>
<sequence>MSAGSAREHHWDSLRAFLMLLGIPYHAAMAYNTRVLWDIQSPDKSEFLTFVSGVFVTFRMPAFFIVAGYFAAMMLERRPPALWLRSRLTRLGIPFLTGLALLAPLQIVLIDLNEAVTGVMPMATALGRAAEDVTHPGFGWIMHLWFLPALLAYSVLLVLLQPWIRQGPIADGLAALRLRCAGHPHAALAMLLIVIATWEIVVYLSHQAMLASDGTLPYLLAHGIDPYLRYLPFFLIGVALRGAPDVRTLFIWQRGWALPTLAGITAISASLLRGRTTTDLEIAYNAVDGAAALLASCVVIGIARRFWNRDDPRIDRIVDASFSIYLLHHPIIYALSTLFLLTTWPPVAEFALVCLATSVLSYATHRLIRRSPLALFLFNGVPRTPRDTDSQQVRITTLR</sequence>
<feature type="transmembrane region" description="Helical" evidence="1">
    <location>
        <begin position="186"/>
        <end position="206"/>
    </location>
</feature>
<gene>
    <name evidence="3" type="ORF">MKJ03_17300</name>
</gene>
<keyword evidence="1" id="KW-1133">Transmembrane helix</keyword>
<dbReference type="InterPro" id="IPR050623">
    <property type="entry name" value="Glucan_succinyl_AcylTrfase"/>
</dbReference>
<feature type="transmembrane region" description="Helical" evidence="1">
    <location>
        <begin position="324"/>
        <end position="344"/>
    </location>
</feature>
<reference evidence="3 4" key="1">
    <citation type="submission" date="2022-03" db="EMBL/GenBank/DDBJ databases">
        <title>Rhizobium SSM4.3 sp. nov., isolated from Sediment (Gouqi Island).</title>
        <authorList>
            <person name="Chen G."/>
        </authorList>
    </citation>
    <scope>NUCLEOTIDE SEQUENCE [LARGE SCALE GENOMIC DNA]</scope>
    <source>
        <strain evidence="3 4">SSM4.3</strain>
    </source>
</reference>
<proteinExistence type="predicted"/>
<feature type="transmembrane region" description="Helical" evidence="1">
    <location>
        <begin position="282"/>
        <end position="303"/>
    </location>
</feature>
<feature type="transmembrane region" description="Helical" evidence="1">
    <location>
        <begin position="91"/>
        <end position="110"/>
    </location>
</feature>
<keyword evidence="1" id="KW-0812">Transmembrane</keyword>
<dbReference type="PANTHER" id="PTHR36927">
    <property type="entry name" value="BLR4337 PROTEIN"/>
    <property type="match status" value="1"/>
</dbReference>
<keyword evidence="4" id="KW-1185">Reference proteome</keyword>
<keyword evidence="1" id="KW-0472">Membrane</keyword>
<dbReference type="GO" id="GO:0016746">
    <property type="term" value="F:acyltransferase activity"/>
    <property type="evidence" value="ECO:0007669"/>
    <property type="project" value="UniProtKB-KW"/>
</dbReference>
<comment type="caution">
    <text evidence="3">The sequence shown here is derived from an EMBL/GenBank/DDBJ whole genome shotgun (WGS) entry which is preliminary data.</text>
</comment>
<feature type="transmembrane region" description="Helical" evidence="1">
    <location>
        <begin position="256"/>
        <end position="276"/>
    </location>
</feature>
<feature type="transmembrane region" description="Helical" evidence="1">
    <location>
        <begin position="140"/>
        <end position="160"/>
    </location>
</feature>
<dbReference type="Pfam" id="PF01757">
    <property type="entry name" value="Acyl_transf_3"/>
    <property type="match status" value="1"/>
</dbReference>
<keyword evidence="3" id="KW-0012">Acyltransferase</keyword>
<evidence type="ECO:0000313" key="4">
    <source>
        <dbReference type="Proteomes" id="UP001522662"/>
    </source>
</evidence>
<name>A0ABT0D3V4_9HYPH</name>